<gene>
    <name evidence="3" type="ORF">SAMN04489720_2639</name>
</gene>
<keyword evidence="2" id="KW-1133">Transmembrane helix</keyword>
<feature type="region of interest" description="Disordered" evidence="1">
    <location>
        <begin position="1"/>
        <end position="20"/>
    </location>
</feature>
<dbReference type="AlphaFoldDB" id="A0A1G8FVT1"/>
<dbReference type="Proteomes" id="UP000198822">
    <property type="component" value="Chromosome I"/>
</dbReference>
<sequence>MTVLAPPRPPRAAEVRRGLSAPERRTRRRLVVRWVSIGVGLLLVAATPVVTSILASHALQEASAPPSLAEVSRLGQTQMTPAGMAYAQLHQQASFNLLHLPQPASELGMQENATVVLEPSAGGIQTTVVGPSGGVEAWASSIAATSERGDWVRLEVTEDALGFGDFTRLMQRVDVLAQMLDWRWSDRLADAAASAVAEGVRTGETTLVTVEGSDAFGVPTSGRIECTAQGACTLTTVFDVG</sequence>
<evidence type="ECO:0000313" key="3">
    <source>
        <dbReference type="EMBL" id="SDH86232.1"/>
    </source>
</evidence>
<keyword evidence="4" id="KW-1185">Reference proteome</keyword>
<organism evidence="3 4">
    <name type="scientific">Agrococcus jejuensis</name>
    <dbReference type="NCBI Taxonomy" id="399736"/>
    <lineage>
        <taxon>Bacteria</taxon>
        <taxon>Bacillati</taxon>
        <taxon>Actinomycetota</taxon>
        <taxon>Actinomycetes</taxon>
        <taxon>Micrococcales</taxon>
        <taxon>Microbacteriaceae</taxon>
        <taxon>Agrococcus</taxon>
    </lineage>
</organism>
<evidence type="ECO:0000313" key="4">
    <source>
        <dbReference type="Proteomes" id="UP000198822"/>
    </source>
</evidence>
<dbReference type="RefSeq" id="WP_092505698.1">
    <property type="nucleotide sequence ID" value="NZ_LT629695.1"/>
</dbReference>
<reference evidence="4" key="1">
    <citation type="submission" date="2016-10" db="EMBL/GenBank/DDBJ databases">
        <authorList>
            <person name="Varghese N."/>
            <person name="Submissions S."/>
        </authorList>
    </citation>
    <scope>NUCLEOTIDE SEQUENCE [LARGE SCALE GENOMIC DNA]</scope>
    <source>
        <strain evidence="4">DSM 22002</strain>
    </source>
</reference>
<keyword evidence="2" id="KW-0472">Membrane</keyword>
<evidence type="ECO:0000256" key="2">
    <source>
        <dbReference type="SAM" id="Phobius"/>
    </source>
</evidence>
<evidence type="ECO:0000256" key="1">
    <source>
        <dbReference type="SAM" id="MobiDB-lite"/>
    </source>
</evidence>
<keyword evidence="2" id="KW-0812">Transmembrane</keyword>
<dbReference type="EMBL" id="LT629695">
    <property type="protein sequence ID" value="SDH86232.1"/>
    <property type="molecule type" value="Genomic_DNA"/>
</dbReference>
<name>A0A1G8FVT1_9MICO</name>
<dbReference type="OrthoDB" id="9820757at2"/>
<feature type="compositionally biased region" description="Pro residues" evidence="1">
    <location>
        <begin position="1"/>
        <end position="10"/>
    </location>
</feature>
<feature type="transmembrane region" description="Helical" evidence="2">
    <location>
        <begin position="34"/>
        <end position="55"/>
    </location>
</feature>
<accession>A0A1G8FVT1</accession>
<proteinExistence type="predicted"/>
<protein>
    <submittedName>
        <fullName evidence="3">Uncharacterized protein</fullName>
    </submittedName>
</protein>
<dbReference type="STRING" id="399736.SAMN04489720_2639"/>